<gene>
    <name evidence="10" type="primary">LOC106156979</name>
</gene>
<dbReference type="STRING" id="7574.A0A1S3HS47"/>
<keyword evidence="9" id="KW-1185">Reference proteome</keyword>
<keyword evidence="6 7" id="KW-0472">Membrane</keyword>
<evidence type="ECO:0000256" key="5">
    <source>
        <dbReference type="ARBA" id="ARBA00022737"/>
    </source>
</evidence>
<dbReference type="Pfam" id="PF00153">
    <property type="entry name" value="Mito_carr"/>
    <property type="match status" value="3"/>
</dbReference>
<dbReference type="PROSITE" id="PS50920">
    <property type="entry name" value="SOLCAR"/>
    <property type="match status" value="3"/>
</dbReference>
<dbReference type="InterPro" id="IPR002067">
    <property type="entry name" value="MCP"/>
</dbReference>
<feature type="repeat" description="Solcar" evidence="7">
    <location>
        <begin position="10"/>
        <end position="95"/>
    </location>
</feature>
<evidence type="ECO:0000256" key="7">
    <source>
        <dbReference type="PROSITE-ProRule" id="PRU00282"/>
    </source>
</evidence>
<evidence type="ECO:0000313" key="9">
    <source>
        <dbReference type="Proteomes" id="UP000085678"/>
    </source>
</evidence>
<dbReference type="Proteomes" id="UP000085678">
    <property type="component" value="Unplaced"/>
</dbReference>
<dbReference type="InterPro" id="IPR018108">
    <property type="entry name" value="MCP_transmembrane"/>
</dbReference>
<evidence type="ECO:0000256" key="3">
    <source>
        <dbReference type="ARBA" id="ARBA00022448"/>
    </source>
</evidence>
<dbReference type="SUPFAM" id="SSF103506">
    <property type="entry name" value="Mitochondrial carrier"/>
    <property type="match status" value="1"/>
</dbReference>
<dbReference type="PRINTS" id="PR00926">
    <property type="entry name" value="MITOCARRIER"/>
</dbReference>
<evidence type="ECO:0000256" key="4">
    <source>
        <dbReference type="ARBA" id="ARBA00022692"/>
    </source>
</evidence>
<dbReference type="KEGG" id="lak:106156979"/>
<dbReference type="AlphaFoldDB" id="A0A1S3HS47"/>
<evidence type="ECO:0000256" key="6">
    <source>
        <dbReference type="ARBA" id="ARBA00023136"/>
    </source>
</evidence>
<proteinExistence type="inferred from homology"/>
<dbReference type="RefSeq" id="XP_013387879.1">
    <property type="nucleotide sequence ID" value="XM_013532425.1"/>
</dbReference>
<feature type="repeat" description="Solcar" evidence="7">
    <location>
        <begin position="200"/>
        <end position="290"/>
    </location>
</feature>
<dbReference type="Gene3D" id="1.50.40.10">
    <property type="entry name" value="Mitochondrial carrier domain"/>
    <property type="match status" value="1"/>
</dbReference>
<comment type="similarity">
    <text evidence="2 8">Belongs to the mitochondrial carrier (TC 2.A.29) family.</text>
</comment>
<dbReference type="GO" id="GO:0055085">
    <property type="term" value="P:transmembrane transport"/>
    <property type="evidence" value="ECO:0007669"/>
    <property type="project" value="InterPro"/>
</dbReference>
<reference evidence="10" key="1">
    <citation type="submission" date="2025-08" db="UniProtKB">
        <authorList>
            <consortium name="RefSeq"/>
        </authorList>
    </citation>
    <scope>IDENTIFICATION</scope>
    <source>
        <tissue evidence="10">Gonads</tissue>
    </source>
</reference>
<keyword evidence="5" id="KW-0677">Repeat</keyword>
<keyword evidence="3 8" id="KW-0813">Transport</keyword>
<dbReference type="InterPro" id="IPR023395">
    <property type="entry name" value="MCP_dom_sf"/>
</dbReference>
<dbReference type="OrthoDB" id="270584at2759"/>
<accession>A0A1S3HS47</accession>
<name>A0A1S3HS47_LINAN</name>
<dbReference type="GeneID" id="106156979"/>
<organism evidence="9 10">
    <name type="scientific">Lingula anatina</name>
    <name type="common">Brachiopod</name>
    <name type="synonym">Lingula unguis</name>
    <dbReference type="NCBI Taxonomy" id="7574"/>
    <lineage>
        <taxon>Eukaryota</taxon>
        <taxon>Metazoa</taxon>
        <taxon>Spiralia</taxon>
        <taxon>Lophotrochozoa</taxon>
        <taxon>Brachiopoda</taxon>
        <taxon>Linguliformea</taxon>
        <taxon>Lingulata</taxon>
        <taxon>Lingulida</taxon>
        <taxon>Linguloidea</taxon>
        <taxon>Lingulidae</taxon>
        <taxon>Lingula</taxon>
    </lineage>
</organism>
<evidence type="ECO:0000313" key="10">
    <source>
        <dbReference type="RefSeq" id="XP_013387879.1"/>
    </source>
</evidence>
<evidence type="ECO:0000256" key="2">
    <source>
        <dbReference type="ARBA" id="ARBA00006375"/>
    </source>
</evidence>
<comment type="subcellular location">
    <subcellularLocation>
        <location evidence="1">Membrane</location>
        <topology evidence="1">Multi-pass membrane protein</topology>
    </subcellularLocation>
</comment>
<evidence type="ECO:0000256" key="8">
    <source>
        <dbReference type="RuleBase" id="RU000488"/>
    </source>
</evidence>
<feature type="repeat" description="Solcar" evidence="7">
    <location>
        <begin position="103"/>
        <end position="192"/>
    </location>
</feature>
<dbReference type="InParanoid" id="A0A1S3HS47"/>
<dbReference type="PANTHER" id="PTHR24089">
    <property type="entry name" value="SOLUTE CARRIER FAMILY 25"/>
    <property type="match status" value="1"/>
</dbReference>
<sequence>MSRAKAESRLTITQNFICGGLAGMFSRTVLSPLEVVRISCQIGTPETRQGAYRAFRTLYQQQGWKAFWKGNAVACFRLPLYSVIHLFTYENLSLKLVDEQGRLSASTATIACMGAAISSTAVLYPTDLVMARLIAQNADKKQARYSGMTHAIKMIWKEEGFLRLYRGLSLAVLELIPFTGVVYFTHSAIDQLIDKPKSEISTEEHFARWCMSTAFAKMIVYPLHTIKRKMQASSAVLPDRGGVDVDFRGMWDAFRQTGFTGLWRGATVGLLKVVPYSVIMMLAFEYMKRPFLFYNRYTTSPWFEEFCPGVDQSLRPHELEEWYRQRANLERRPPVLIDD</sequence>
<protein>
    <submittedName>
        <fullName evidence="10">Solute carrier family 25 member 43</fullName>
    </submittedName>
</protein>
<dbReference type="GO" id="GO:0016020">
    <property type="term" value="C:membrane"/>
    <property type="evidence" value="ECO:0007669"/>
    <property type="project" value="UniProtKB-SubCell"/>
</dbReference>
<keyword evidence="4 7" id="KW-0812">Transmembrane</keyword>
<evidence type="ECO:0000256" key="1">
    <source>
        <dbReference type="ARBA" id="ARBA00004141"/>
    </source>
</evidence>